<proteinExistence type="predicted"/>
<dbReference type="EMBL" id="CP024790">
    <property type="protein sequence ID" value="AUB43349.1"/>
    <property type="molecule type" value="Genomic_DNA"/>
</dbReference>
<name>A0A2K8T6S8_9NOSO</name>
<sequence length="63" mass="6699">MLKGILGQTKAGLALSDGDEIKEIVKQGVNALAAPTPDGEEIKQEEYSQQSAFSYSTFSGLTH</sequence>
<evidence type="ECO:0000313" key="1">
    <source>
        <dbReference type="EMBL" id="AUB43349.1"/>
    </source>
</evidence>
<protein>
    <submittedName>
        <fullName evidence="1">Uncharacterized protein</fullName>
    </submittedName>
</protein>
<dbReference type="AlphaFoldDB" id="A0A2K8T6S8"/>
<dbReference type="KEGG" id="nfl:COO91_09524"/>
<dbReference type="OrthoDB" id="492493at2"/>
<keyword evidence="2" id="KW-1185">Reference proteome</keyword>
<dbReference type="RefSeq" id="WP_100903519.1">
    <property type="nucleotide sequence ID" value="NZ_CAWNNC010000006.1"/>
</dbReference>
<geneLocation type="plasmid" evidence="2">
    <name>pnfsy05</name>
</geneLocation>
<evidence type="ECO:0000313" key="2">
    <source>
        <dbReference type="Proteomes" id="UP000232003"/>
    </source>
</evidence>
<dbReference type="Proteomes" id="UP000232003">
    <property type="component" value="Plasmid pNFSY05"/>
</dbReference>
<keyword evidence="1" id="KW-0614">Plasmid</keyword>
<accession>A0A2K8T6S8</accession>
<gene>
    <name evidence="1" type="ORF">COO91_09524</name>
</gene>
<reference evidence="1 2" key="1">
    <citation type="submission" date="2017-11" db="EMBL/GenBank/DDBJ databases">
        <title>Complete genome of a free-living desiccation-tolerant cyanobacterium and its photosynthetic adaptation to extreme terrestrial habitat.</title>
        <authorList>
            <person name="Shang J."/>
        </authorList>
    </citation>
    <scope>NUCLEOTIDE SEQUENCE [LARGE SCALE GENOMIC DNA]</scope>
    <source>
        <strain evidence="1 2">CCNUN1</strain>
        <plasmid evidence="2">pnfsy05</plasmid>
    </source>
</reference>
<organism evidence="1 2">
    <name type="scientific">Nostoc flagelliforme CCNUN1</name>
    <dbReference type="NCBI Taxonomy" id="2038116"/>
    <lineage>
        <taxon>Bacteria</taxon>
        <taxon>Bacillati</taxon>
        <taxon>Cyanobacteriota</taxon>
        <taxon>Cyanophyceae</taxon>
        <taxon>Nostocales</taxon>
        <taxon>Nostocaceae</taxon>
        <taxon>Nostoc</taxon>
    </lineage>
</organism>